<organism evidence="1 2">
    <name type="scientific">Limnoglobus roseus</name>
    <dbReference type="NCBI Taxonomy" id="2598579"/>
    <lineage>
        <taxon>Bacteria</taxon>
        <taxon>Pseudomonadati</taxon>
        <taxon>Planctomycetota</taxon>
        <taxon>Planctomycetia</taxon>
        <taxon>Gemmatales</taxon>
        <taxon>Gemmataceae</taxon>
        <taxon>Limnoglobus</taxon>
    </lineage>
</organism>
<name>A0A5C1A8K4_9BACT</name>
<evidence type="ECO:0000313" key="1">
    <source>
        <dbReference type="EMBL" id="QEL14523.1"/>
    </source>
</evidence>
<dbReference type="Pfam" id="PF05258">
    <property type="entry name" value="DciA"/>
    <property type="match status" value="1"/>
</dbReference>
<evidence type="ECO:0008006" key="3">
    <source>
        <dbReference type="Google" id="ProtNLM"/>
    </source>
</evidence>
<dbReference type="EMBL" id="CP042425">
    <property type="protein sequence ID" value="QEL14523.1"/>
    <property type="molecule type" value="Genomic_DNA"/>
</dbReference>
<dbReference type="InterPro" id="IPR007922">
    <property type="entry name" value="DciA-like"/>
</dbReference>
<keyword evidence="2" id="KW-1185">Reference proteome</keyword>
<gene>
    <name evidence="1" type="ORF">PX52LOC_01413</name>
</gene>
<protein>
    <recommendedName>
        <fullName evidence="3">DUF721 domain-containing protein</fullName>
    </recommendedName>
</protein>
<dbReference type="AlphaFoldDB" id="A0A5C1A8K4"/>
<accession>A0A5C1A8K4</accession>
<reference evidence="2" key="1">
    <citation type="submission" date="2019-08" db="EMBL/GenBank/DDBJ databases">
        <title>Limnoglobus roseus gen. nov., sp. nov., a novel freshwater planctomycete with a giant genome from the family Gemmataceae.</title>
        <authorList>
            <person name="Kulichevskaya I.S."/>
            <person name="Naumoff D.G."/>
            <person name="Miroshnikov K."/>
            <person name="Ivanova A."/>
            <person name="Philippov D.A."/>
            <person name="Hakobyan A."/>
            <person name="Rijpstra I.C."/>
            <person name="Sinninghe Damste J.S."/>
            <person name="Liesack W."/>
            <person name="Dedysh S.N."/>
        </authorList>
    </citation>
    <scope>NUCLEOTIDE SEQUENCE [LARGE SCALE GENOMIC DNA]</scope>
    <source>
        <strain evidence="2">PX52</strain>
    </source>
</reference>
<dbReference type="RefSeq" id="WP_149109412.1">
    <property type="nucleotide sequence ID" value="NZ_CP042425.1"/>
</dbReference>
<dbReference type="Proteomes" id="UP000324974">
    <property type="component" value="Chromosome"/>
</dbReference>
<evidence type="ECO:0000313" key="2">
    <source>
        <dbReference type="Proteomes" id="UP000324974"/>
    </source>
</evidence>
<dbReference type="KEGG" id="lrs:PX52LOC_01413"/>
<dbReference type="PANTHER" id="PTHR36456">
    <property type="entry name" value="UPF0232 PROTEIN SCO3875"/>
    <property type="match status" value="1"/>
</dbReference>
<sequence length="103" mass="11675">MASDNTGPENLSDILAKLFTARGWGRKTERVRLETAWAETVGPERQADTRVMAMRRGVIEVEVKNGVLLQELAQFHKRRLLTDLRKKLPGTAVTDIKFRVGAW</sequence>
<proteinExistence type="predicted"/>
<dbReference type="OrthoDB" id="288111at2"/>
<dbReference type="PANTHER" id="PTHR36456:SF1">
    <property type="entry name" value="UPF0232 PROTEIN SCO3875"/>
    <property type="match status" value="1"/>
</dbReference>